<protein>
    <recommendedName>
        <fullName evidence="6">EGF-like domain-containing protein</fullName>
    </recommendedName>
</protein>
<dbReference type="SMART" id="SM00181">
    <property type="entry name" value="EGF"/>
    <property type="match status" value="2"/>
</dbReference>
<dbReference type="AlphaFoldDB" id="A0A060WZ65"/>
<dbReference type="InterPro" id="IPR000152">
    <property type="entry name" value="EGF-type_Asp/Asn_hydroxyl_site"/>
</dbReference>
<evidence type="ECO:0000313" key="8">
    <source>
        <dbReference type="Proteomes" id="UP000193380"/>
    </source>
</evidence>
<dbReference type="STRING" id="8022.A0A060WZ65"/>
<keyword evidence="3" id="KW-0677">Repeat</keyword>
<evidence type="ECO:0000256" key="2">
    <source>
        <dbReference type="ARBA" id="ARBA00022729"/>
    </source>
</evidence>
<dbReference type="EMBL" id="FR904689">
    <property type="protein sequence ID" value="CDQ69890.1"/>
    <property type="molecule type" value="Genomic_DNA"/>
</dbReference>
<evidence type="ECO:0000256" key="3">
    <source>
        <dbReference type="ARBA" id="ARBA00022737"/>
    </source>
</evidence>
<keyword evidence="4" id="KW-1015">Disulfide bond</keyword>
<comment type="caution">
    <text evidence="5">Lacks conserved residue(s) required for the propagation of feature annotation.</text>
</comment>
<feature type="domain" description="EGF-like" evidence="6">
    <location>
        <begin position="67"/>
        <end position="113"/>
    </location>
</feature>
<name>A0A060WZ65_ONCMY</name>
<reference evidence="7" key="2">
    <citation type="submission" date="2014-03" db="EMBL/GenBank/DDBJ databases">
        <authorList>
            <person name="Genoscope - CEA"/>
        </authorList>
    </citation>
    <scope>NUCLEOTIDE SEQUENCE</scope>
</reference>
<evidence type="ECO:0000313" key="7">
    <source>
        <dbReference type="EMBL" id="CDQ69890.1"/>
    </source>
</evidence>
<dbReference type="Pfam" id="PF07645">
    <property type="entry name" value="EGF_CA"/>
    <property type="match status" value="3"/>
</dbReference>
<dbReference type="CDD" id="cd00054">
    <property type="entry name" value="EGF_CA"/>
    <property type="match status" value="2"/>
</dbReference>
<dbReference type="FunFam" id="2.10.25.10:FF:000119">
    <property type="entry name" value="vitamin K-dependent protein S"/>
    <property type="match status" value="1"/>
</dbReference>
<dbReference type="PANTHER" id="PTHR24034:SF89">
    <property type="entry name" value="COMPLEMENT COMPONENT C1Q RECEPTOR"/>
    <property type="match status" value="1"/>
</dbReference>
<evidence type="ECO:0000256" key="1">
    <source>
        <dbReference type="ARBA" id="ARBA00022536"/>
    </source>
</evidence>
<dbReference type="GO" id="GO:0030855">
    <property type="term" value="P:epithelial cell differentiation"/>
    <property type="evidence" value="ECO:0007669"/>
    <property type="project" value="UniProtKB-ARBA"/>
</dbReference>
<dbReference type="InterPro" id="IPR001881">
    <property type="entry name" value="EGF-like_Ca-bd_dom"/>
</dbReference>
<dbReference type="PROSITE" id="PS01187">
    <property type="entry name" value="EGF_CA"/>
    <property type="match status" value="2"/>
</dbReference>
<accession>A0A060WZ65</accession>
<proteinExistence type="predicted"/>
<dbReference type="PaxDb" id="8022-A0A060WZ65"/>
<dbReference type="InterPro" id="IPR049883">
    <property type="entry name" value="NOTCH1_EGF-like"/>
</dbReference>
<dbReference type="InterPro" id="IPR050751">
    <property type="entry name" value="ECM_structural_protein"/>
</dbReference>
<dbReference type="SMART" id="SM00179">
    <property type="entry name" value="EGF_CA"/>
    <property type="match status" value="3"/>
</dbReference>
<dbReference type="PROSITE" id="PS00010">
    <property type="entry name" value="ASX_HYDROXYL"/>
    <property type="match status" value="2"/>
</dbReference>
<keyword evidence="1 5" id="KW-0245">EGF-like domain</keyword>
<gene>
    <name evidence="7" type="ORF">GSONMT00026040001</name>
</gene>
<dbReference type="Gene3D" id="2.10.25.10">
    <property type="entry name" value="Laminin"/>
    <property type="match status" value="3"/>
</dbReference>
<reference evidence="7" key="1">
    <citation type="journal article" date="2014" name="Nat. Commun.">
        <title>The rainbow trout genome provides novel insights into evolution after whole-genome duplication in vertebrates.</title>
        <authorList>
            <person name="Berthelot C."/>
            <person name="Brunet F."/>
            <person name="Chalopin D."/>
            <person name="Juanchich A."/>
            <person name="Bernard M."/>
            <person name="Noel B."/>
            <person name="Bento P."/>
            <person name="Da Silva C."/>
            <person name="Labadie K."/>
            <person name="Alberti A."/>
            <person name="Aury J.M."/>
            <person name="Louis A."/>
            <person name="Dehais P."/>
            <person name="Bardou P."/>
            <person name="Montfort J."/>
            <person name="Klopp C."/>
            <person name="Cabau C."/>
            <person name="Gaspin C."/>
            <person name="Thorgaard G.H."/>
            <person name="Boussaha M."/>
            <person name="Quillet E."/>
            <person name="Guyomard R."/>
            <person name="Galiana D."/>
            <person name="Bobe J."/>
            <person name="Volff J.N."/>
            <person name="Genet C."/>
            <person name="Wincker P."/>
            <person name="Jaillon O."/>
            <person name="Roest Crollius H."/>
            <person name="Guiguen Y."/>
        </authorList>
    </citation>
    <scope>NUCLEOTIDE SEQUENCE [LARGE SCALE GENOMIC DNA]</scope>
</reference>
<keyword evidence="2" id="KW-0732">Signal</keyword>
<dbReference type="FunFam" id="2.10.25.10:FF:000038">
    <property type="entry name" value="Fibrillin 2"/>
    <property type="match status" value="1"/>
</dbReference>
<dbReference type="PANTHER" id="PTHR24034">
    <property type="entry name" value="EGF-LIKE DOMAIN-CONTAINING PROTEIN"/>
    <property type="match status" value="1"/>
</dbReference>
<evidence type="ECO:0000256" key="5">
    <source>
        <dbReference type="PROSITE-ProRule" id="PRU00076"/>
    </source>
</evidence>
<organism evidence="7 8">
    <name type="scientific">Oncorhynchus mykiss</name>
    <name type="common">Rainbow trout</name>
    <name type="synonym">Salmo gairdneri</name>
    <dbReference type="NCBI Taxonomy" id="8022"/>
    <lineage>
        <taxon>Eukaryota</taxon>
        <taxon>Metazoa</taxon>
        <taxon>Chordata</taxon>
        <taxon>Craniata</taxon>
        <taxon>Vertebrata</taxon>
        <taxon>Euteleostomi</taxon>
        <taxon>Actinopterygii</taxon>
        <taxon>Neopterygii</taxon>
        <taxon>Teleostei</taxon>
        <taxon>Protacanthopterygii</taxon>
        <taxon>Salmoniformes</taxon>
        <taxon>Salmonidae</taxon>
        <taxon>Salmoninae</taxon>
        <taxon>Oncorhynchus</taxon>
    </lineage>
</organism>
<dbReference type="PROSITE" id="PS01186">
    <property type="entry name" value="EGF_2"/>
    <property type="match status" value="2"/>
</dbReference>
<dbReference type="GO" id="GO:0005509">
    <property type="term" value="F:calcium ion binding"/>
    <property type="evidence" value="ECO:0007669"/>
    <property type="project" value="InterPro"/>
</dbReference>
<dbReference type="InterPro" id="IPR000742">
    <property type="entry name" value="EGF"/>
</dbReference>
<evidence type="ECO:0000259" key="6">
    <source>
        <dbReference type="PROSITE" id="PS50026"/>
    </source>
</evidence>
<dbReference type="Proteomes" id="UP000193380">
    <property type="component" value="Unassembled WGS sequence"/>
</dbReference>
<dbReference type="InterPro" id="IPR018097">
    <property type="entry name" value="EGF_Ca-bd_CS"/>
</dbReference>
<dbReference type="PROSITE" id="PS50026">
    <property type="entry name" value="EGF_3"/>
    <property type="match status" value="2"/>
</dbReference>
<dbReference type="SUPFAM" id="SSF57196">
    <property type="entry name" value="EGF/Laminin"/>
    <property type="match status" value="2"/>
</dbReference>
<evidence type="ECO:0000256" key="4">
    <source>
        <dbReference type="ARBA" id="ARBA00023157"/>
    </source>
</evidence>
<feature type="domain" description="EGF-like" evidence="6">
    <location>
        <begin position="25"/>
        <end position="66"/>
    </location>
</feature>
<sequence>MVNIGGEICTYPVGYTLQGAAECLDIDECKGDGPGPCILYANCTNTPGSYLCKCLRGYLMGTGGCQDIDECALAEVTGLQVCGSGADCRNTPGSFSCSCPIGYVMALDGHSCVDVDECSFEEQCRRELGNVCVNTPGSFVCQPGFRAEVPACIGLTHPYLRYQLQPSSSTCNICFASHILLKVPKAHTPLGHSSFQFAASSHWNEL</sequence>